<proteinExistence type="predicted"/>
<dbReference type="EMBL" id="MN738981">
    <property type="protein sequence ID" value="QHT33959.1"/>
    <property type="molecule type" value="Genomic_DNA"/>
</dbReference>
<evidence type="ECO:0000256" key="1">
    <source>
        <dbReference type="SAM" id="Phobius"/>
    </source>
</evidence>
<reference evidence="2" key="1">
    <citation type="journal article" date="2020" name="Nature">
        <title>Giant virus diversity and host interactions through global metagenomics.</title>
        <authorList>
            <person name="Schulz F."/>
            <person name="Roux S."/>
            <person name="Paez-Espino D."/>
            <person name="Jungbluth S."/>
            <person name="Walsh D.A."/>
            <person name="Denef V.J."/>
            <person name="McMahon K.D."/>
            <person name="Konstantinidis K.T."/>
            <person name="Eloe-Fadrosh E.A."/>
            <person name="Kyrpides N.C."/>
            <person name="Woyke T."/>
        </authorList>
    </citation>
    <scope>NUCLEOTIDE SEQUENCE</scope>
    <source>
        <strain evidence="2">GVMAG-M-3300009161-52</strain>
    </source>
</reference>
<accession>A0A6C0F0A2</accession>
<keyword evidence="1" id="KW-0812">Transmembrane</keyword>
<keyword evidence="1" id="KW-0472">Membrane</keyword>
<keyword evidence="1" id="KW-1133">Transmembrane helix</keyword>
<organism evidence="2">
    <name type="scientific">viral metagenome</name>
    <dbReference type="NCBI Taxonomy" id="1070528"/>
    <lineage>
        <taxon>unclassified sequences</taxon>
        <taxon>metagenomes</taxon>
        <taxon>organismal metagenomes</taxon>
    </lineage>
</organism>
<feature type="transmembrane region" description="Helical" evidence="1">
    <location>
        <begin position="6"/>
        <end position="25"/>
    </location>
</feature>
<sequence>MDFVIGILLVIFIIFILINFVSISVSNNQTGTSSSLYSPGSNNFLFPMLNNMNGQCGQSGQNVSGRQVSTQGTTQLSGQYSVYNAPSPVPSSLSLNNQKYDYNKYFYLK</sequence>
<evidence type="ECO:0000313" key="2">
    <source>
        <dbReference type="EMBL" id="QHT33959.1"/>
    </source>
</evidence>
<name>A0A6C0F0A2_9ZZZZ</name>
<protein>
    <submittedName>
        <fullName evidence="2">Uncharacterized protein</fullName>
    </submittedName>
</protein>
<dbReference type="AlphaFoldDB" id="A0A6C0F0A2"/>